<dbReference type="AlphaFoldDB" id="A0A0S4QRV5"/>
<feature type="binding site" evidence="5">
    <location>
        <position position="85"/>
    </location>
    <ligand>
        <name>ATP</name>
        <dbReference type="ChEBI" id="CHEBI:30616"/>
    </ligand>
</feature>
<feature type="region of interest" description="Disordered" evidence="6">
    <location>
        <begin position="446"/>
        <end position="555"/>
    </location>
</feature>
<dbReference type="InterPro" id="IPR011009">
    <property type="entry name" value="Kinase-like_dom_sf"/>
</dbReference>
<name>A0A0S4QRV5_9ACTN</name>
<feature type="domain" description="Protein kinase" evidence="8">
    <location>
        <begin position="57"/>
        <end position="322"/>
    </location>
</feature>
<reference evidence="10" key="1">
    <citation type="submission" date="2015-11" db="EMBL/GenBank/DDBJ databases">
        <authorList>
            <person name="Varghese N."/>
        </authorList>
    </citation>
    <scope>NUCLEOTIDE SEQUENCE [LARGE SCALE GENOMIC DNA]</scope>
    <source>
        <strain evidence="10">DSM 45899</strain>
    </source>
</reference>
<dbReference type="InterPro" id="IPR017441">
    <property type="entry name" value="Protein_kinase_ATP_BS"/>
</dbReference>
<gene>
    <name evidence="9" type="ORF">Ga0074812_114139</name>
</gene>
<dbReference type="Gene3D" id="3.30.200.20">
    <property type="entry name" value="Phosphorylase Kinase, domain 1"/>
    <property type="match status" value="1"/>
</dbReference>
<keyword evidence="9" id="KW-0723">Serine/threonine-protein kinase</keyword>
<dbReference type="Pfam" id="PF00069">
    <property type="entry name" value="Pkinase"/>
    <property type="match status" value="1"/>
</dbReference>
<evidence type="ECO:0000313" key="9">
    <source>
        <dbReference type="EMBL" id="CUU57790.1"/>
    </source>
</evidence>
<dbReference type="RefSeq" id="WP_091279819.1">
    <property type="nucleotide sequence ID" value="NZ_FAOZ01000014.1"/>
</dbReference>
<evidence type="ECO:0000256" key="1">
    <source>
        <dbReference type="ARBA" id="ARBA00022679"/>
    </source>
</evidence>
<sequence length="650" mass="67036">MSSTPPTAARPDPGQPFDRPSGLEPGRGMDRPRSARPSWDGVFAPLAATDPYEISGYPLQARIGEGGMGAVYLSHTPGGRPLALKVVRPEFATDPDFRARFAKEVAIAQRVQGPYTVPVIDADVDAVRPWIATAYVPAPSLAVAIARTGVLPESTVLMLIAGVAEALQSIHRVGVVHRDLKPGNVILAPDGPRVIDFGVARAIDAATAAMTQTGARLGTPAFMAPEQVQGRPLDRPGDIFALGSTAYFALTGRPPFGVDAAVFHRIEHQQPDWAGCSDDLRDILSRCMAKDPASRPTPTELIELCRFAAPLGRLTAQDHQGLTTDWLPPTVAAEITRYRVARLPEPRTPQVEPPTHVPGAIPTPTPGAMPGVRTGSGDYPAGPGGLPAHGYVQAPVGTAARHPSQPQPPGKPPGARPPWLLAAIAAVTAIAAVALVAVLLPRSDEPAPTAPMTASVGGPGPDDDQSRRVAPKGAGPDAALPGPGLTTPGAAGPGGPGAADPSAAPGSAQKPPGASPTTAASGTPTTSPSAHPATTVSKPPATASTTAPGCPASPSHGYNGDGYAVLVEDAPLRTGPYAACSTVSKLAKGLKVWLHCSVVNSYDNVWWWARLDGTTTAGWIYGGSVKLSYVDDNGDGRTRTYSCDGKYVDH</sequence>
<keyword evidence="7" id="KW-0472">Membrane</keyword>
<dbReference type="GO" id="GO:0004674">
    <property type="term" value="F:protein serine/threonine kinase activity"/>
    <property type="evidence" value="ECO:0007669"/>
    <property type="project" value="UniProtKB-KW"/>
</dbReference>
<evidence type="ECO:0000259" key="8">
    <source>
        <dbReference type="PROSITE" id="PS50011"/>
    </source>
</evidence>
<feature type="region of interest" description="Disordered" evidence="6">
    <location>
        <begin position="346"/>
        <end position="365"/>
    </location>
</feature>
<evidence type="ECO:0000256" key="6">
    <source>
        <dbReference type="SAM" id="MobiDB-lite"/>
    </source>
</evidence>
<keyword evidence="10" id="KW-1185">Reference proteome</keyword>
<dbReference type="EMBL" id="FAOZ01000014">
    <property type="protein sequence ID" value="CUU57790.1"/>
    <property type="molecule type" value="Genomic_DNA"/>
</dbReference>
<dbReference type="Proteomes" id="UP000198802">
    <property type="component" value="Unassembled WGS sequence"/>
</dbReference>
<keyword evidence="4 5" id="KW-0067">ATP-binding</keyword>
<dbReference type="PROSITE" id="PS00108">
    <property type="entry name" value="PROTEIN_KINASE_ST"/>
    <property type="match status" value="1"/>
</dbReference>
<keyword evidence="2 5" id="KW-0547">Nucleotide-binding</keyword>
<keyword evidence="7" id="KW-0812">Transmembrane</keyword>
<feature type="compositionally biased region" description="Pro residues" evidence="6">
    <location>
        <begin position="351"/>
        <end position="365"/>
    </location>
</feature>
<dbReference type="InterPro" id="IPR000719">
    <property type="entry name" value="Prot_kinase_dom"/>
</dbReference>
<accession>A0A0S4QRV5</accession>
<dbReference type="PANTHER" id="PTHR43289:SF34">
    <property type="entry name" value="SERINE_THREONINE-PROTEIN KINASE YBDM-RELATED"/>
    <property type="match status" value="1"/>
</dbReference>
<feature type="compositionally biased region" description="Low complexity" evidence="6">
    <location>
        <begin position="498"/>
        <end position="535"/>
    </location>
</feature>
<dbReference type="CDD" id="cd14014">
    <property type="entry name" value="STKc_PknB_like"/>
    <property type="match status" value="1"/>
</dbReference>
<evidence type="ECO:0000313" key="10">
    <source>
        <dbReference type="Proteomes" id="UP000198802"/>
    </source>
</evidence>
<keyword evidence="1" id="KW-0808">Transferase</keyword>
<keyword evidence="3 9" id="KW-0418">Kinase</keyword>
<feature type="compositionally biased region" description="Low complexity" evidence="6">
    <location>
        <begin position="471"/>
        <end position="490"/>
    </location>
</feature>
<evidence type="ECO:0000256" key="4">
    <source>
        <dbReference type="ARBA" id="ARBA00022840"/>
    </source>
</evidence>
<evidence type="ECO:0000256" key="7">
    <source>
        <dbReference type="SAM" id="Phobius"/>
    </source>
</evidence>
<proteinExistence type="predicted"/>
<dbReference type="SMART" id="SM00220">
    <property type="entry name" value="S_TKc"/>
    <property type="match status" value="1"/>
</dbReference>
<dbReference type="PROSITE" id="PS00107">
    <property type="entry name" value="PROTEIN_KINASE_ATP"/>
    <property type="match status" value="1"/>
</dbReference>
<evidence type="ECO:0000256" key="2">
    <source>
        <dbReference type="ARBA" id="ARBA00022741"/>
    </source>
</evidence>
<protein>
    <submittedName>
        <fullName evidence="9">Serine/threonine protein kinase</fullName>
    </submittedName>
</protein>
<keyword evidence="7" id="KW-1133">Transmembrane helix</keyword>
<organism evidence="9 10">
    <name type="scientific">Parafrankia irregularis</name>
    <dbReference type="NCBI Taxonomy" id="795642"/>
    <lineage>
        <taxon>Bacteria</taxon>
        <taxon>Bacillati</taxon>
        <taxon>Actinomycetota</taxon>
        <taxon>Actinomycetes</taxon>
        <taxon>Frankiales</taxon>
        <taxon>Frankiaceae</taxon>
        <taxon>Parafrankia</taxon>
    </lineage>
</organism>
<evidence type="ECO:0000256" key="3">
    <source>
        <dbReference type="ARBA" id="ARBA00022777"/>
    </source>
</evidence>
<evidence type="ECO:0000256" key="5">
    <source>
        <dbReference type="PROSITE-ProRule" id="PRU10141"/>
    </source>
</evidence>
<feature type="region of interest" description="Disordered" evidence="6">
    <location>
        <begin position="1"/>
        <end position="38"/>
    </location>
</feature>
<dbReference type="Gene3D" id="1.10.510.10">
    <property type="entry name" value="Transferase(Phosphotransferase) domain 1"/>
    <property type="match status" value="1"/>
</dbReference>
<dbReference type="PANTHER" id="PTHR43289">
    <property type="entry name" value="MITOGEN-ACTIVATED PROTEIN KINASE KINASE KINASE 20-RELATED"/>
    <property type="match status" value="1"/>
</dbReference>
<dbReference type="GO" id="GO:0005524">
    <property type="term" value="F:ATP binding"/>
    <property type="evidence" value="ECO:0007669"/>
    <property type="project" value="UniProtKB-UniRule"/>
</dbReference>
<feature type="transmembrane region" description="Helical" evidence="7">
    <location>
        <begin position="419"/>
        <end position="440"/>
    </location>
</feature>
<dbReference type="SUPFAM" id="SSF56112">
    <property type="entry name" value="Protein kinase-like (PK-like)"/>
    <property type="match status" value="1"/>
</dbReference>
<dbReference type="PROSITE" id="PS50011">
    <property type="entry name" value="PROTEIN_KINASE_DOM"/>
    <property type="match status" value="1"/>
</dbReference>
<dbReference type="InterPro" id="IPR008271">
    <property type="entry name" value="Ser/Thr_kinase_AS"/>
</dbReference>